<evidence type="ECO:0000259" key="7">
    <source>
        <dbReference type="PROSITE" id="PS50059"/>
    </source>
</evidence>
<gene>
    <name evidence="8" type="primary">fbp_1</name>
    <name evidence="8" type="ORF">Pla163_07000</name>
</gene>
<dbReference type="InterPro" id="IPR046357">
    <property type="entry name" value="PPIase_dom_sf"/>
</dbReference>
<dbReference type="Gene3D" id="3.10.50.40">
    <property type="match status" value="1"/>
</dbReference>
<proteinExistence type="inferred from homology"/>
<keyword evidence="4 5" id="KW-0413">Isomerase</keyword>
<keyword evidence="9" id="KW-1185">Reference proteome</keyword>
<dbReference type="Pfam" id="PF00254">
    <property type="entry name" value="FKBP_C"/>
    <property type="match status" value="1"/>
</dbReference>
<evidence type="ECO:0000256" key="2">
    <source>
        <dbReference type="ARBA" id="ARBA00006577"/>
    </source>
</evidence>
<dbReference type="Proteomes" id="UP000319342">
    <property type="component" value="Chromosome"/>
</dbReference>
<accession>A0A518CWJ1</accession>
<dbReference type="SUPFAM" id="SSF54534">
    <property type="entry name" value="FKBP-like"/>
    <property type="match status" value="1"/>
</dbReference>
<dbReference type="PANTHER" id="PTHR43811">
    <property type="entry name" value="FKBP-TYPE PEPTIDYL-PROLYL CIS-TRANS ISOMERASE FKPA"/>
    <property type="match status" value="1"/>
</dbReference>
<evidence type="ECO:0000313" key="8">
    <source>
        <dbReference type="EMBL" id="QDU83601.1"/>
    </source>
</evidence>
<organism evidence="8 9">
    <name type="scientific">Rohdeia mirabilis</name>
    <dbReference type="NCBI Taxonomy" id="2528008"/>
    <lineage>
        <taxon>Bacteria</taxon>
        <taxon>Pseudomonadati</taxon>
        <taxon>Planctomycetota</taxon>
        <taxon>Planctomycetia</taxon>
        <taxon>Planctomycetia incertae sedis</taxon>
        <taxon>Rohdeia</taxon>
    </lineage>
</organism>
<evidence type="ECO:0000256" key="4">
    <source>
        <dbReference type="ARBA" id="ARBA00023235"/>
    </source>
</evidence>
<name>A0A518CWJ1_9BACT</name>
<evidence type="ECO:0000256" key="6">
    <source>
        <dbReference type="RuleBase" id="RU003915"/>
    </source>
</evidence>
<evidence type="ECO:0000313" key="9">
    <source>
        <dbReference type="Proteomes" id="UP000319342"/>
    </source>
</evidence>
<comment type="similarity">
    <text evidence="2 6">Belongs to the FKBP-type PPIase family.</text>
</comment>
<dbReference type="EC" id="5.2.1.8" evidence="6"/>
<sequence length="159" mass="16664">MQILTKRTFGGAAIVIAATLGACALFGPRKPPVYEPFTTPSGVVVQDLTVPKEMAVIQPGQPVTMHLVITLEDGTQIENTEESGQPLEFVRGQEAALPLPPTFITGFSEGLEGLRDRGRRALRLPPDVAFGAGGIPGQVPPDSTLLITIEVLGVGAPAE</sequence>
<dbReference type="PROSITE" id="PS50059">
    <property type="entry name" value="FKBP_PPIASE"/>
    <property type="match status" value="1"/>
</dbReference>
<dbReference type="PANTHER" id="PTHR43811:SF19">
    <property type="entry name" value="39 KDA FK506-BINDING NUCLEAR PROTEIN"/>
    <property type="match status" value="1"/>
</dbReference>
<dbReference type="GO" id="GO:0003755">
    <property type="term" value="F:peptidyl-prolyl cis-trans isomerase activity"/>
    <property type="evidence" value="ECO:0007669"/>
    <property type="project" value="UniProtKB-UniRule"/>
</dbReference>
<protein>
    <recommendedName>
        <fullName evidence="6">Peptidyl-prolyl cis-trans isomerase</fullName>
        <ecNumber evidence="6">5.2.1.8</ecNumber>
    </recommendedName>
</protein>
<keyword evidence="3 5" id="KW-0697">Rotamase</keyword>
<evidence type="ECO:0000256" key="1">
    <source>
        <dbReference type="ARBA" id="ARBA00000971"/>
    </source>
</evidence>
<dbReference type="PROSITE" id="PS51257">
    <property type="entry name" value="PROKAR_LIPOPROTEIN"/>
    <property type="match status" value="1"/>
</dbReference>
<dbReference type="InterPro" id="IPR001179">
    <property type="entry name" value="PPIase_FKBP_dom"/>
</dbReference>
<feature type="domain" description="PPIase FKBP-type" evidence="7">
    <location>
        <begin position="60"/>
        <end position="155"/>
    </location>
</feature>
<reference evidence="8 9" key="1">
    <citation type="submission" date="2019-02" db="EMBL/GenBank/DDBJ databases">
        <title>Deep-cultivation of Planctomycetes and their phenomic and genomic characterization uncovers novel biology.</title>
        <authorList>
            <person name="Wiegand S."/>
            <person name="Jogler M."/>
            <person name="Boedeker C."/>
            <person name="Pinto D."/>
            <person name="Vollmers J."/>
            <person name="Rivas-Marin E."/>
            <person name="Kohn T."/>
            <person name="Peeters S.H."/>
            <person name="Heuer A."/>
            <person name="Rast P."/>
            <person name="Oberbeckmann S."/>
            <person name="Bunk B."/>
            <person name="Jeske O."/>
            <person name="Meyerdierks A."/>
            <person name="Storesund J.E."/>
            <person name="Kallscheuer N."/>
            <person name="Luecker S."/>
            <person name="Lage O.M."/>
            <person name="Pohl T."/>
            <person name="Merkel B.J."/>
            <person name="Hornburger P."/>
            <person name="Mueller R.-W."/>
            <person name="Bruemmer F."/>
            <person name="Labrenz M."/>
            <person name="Spormann A.M."/>
            <person name="Op den Camp H."/>
            <person name="Overmann J."/>
            <person name="Amann R."/>
            <person name="Jetten M.S.M."/>
            <person name="Mascher T."/>
            <person name="Medema M.H."/>
            <person name="Devos D.P."/>
            <person name="Kaster A.-K."/>
            <person name="Ovreas L."/>
            <person name="Rohde M."/>
            <person name="Galperin M.Y."/>
            <person name="Jogler C."/>
        </authorList>
    </citation>
    <scope>NUCLEOTIDE SEQUENCE [LARGE SCALE GENOMIC DNA]</scope>
    <source>
        <strain evidence="8 9">Pla163</strain>
    </source>
</reference>
<dbReference type="AlphaFoldDB" id="A0A518CWJ1"/>
<evidence type="ECO:0000256" key="5">
    <source>
        <dbReference type="PROSITE-ProRule" id="PRU00277"/>
    </source>
</evidence>
<dbReference type="EMBL" id="CP036290">
    <property type="protein sequence ID" value="QDU83601.1"/>
    <property type="molecule type" value="Genomic_DNA"/>
</dbReference>
<evidence type="ECO:0000256" key="3">
    <source>
        <dbReference type="ARBA" id="ARBA00023110"/>
    </source>
</evidence>
<comment type="catalytic activity">
    <reaction evidence="1 5 6">
        <text>[protein]-peptidylproline (omega=180) = [protein]-peptidylproline (omega=0)</text>
        <dbReference type="Rhea" id="RHEA:16237"/>
        <dbReference type="Rhea" id="RHEA-COMP:10747"/>
        <dbReference type="Rhea" id="RHEA-COMP:10748"/>
        <dbReference type="ChEBI" id="CHEBI:83833"/>
        <dbReference type="ChEBI" id="CHEBI:83834"/>
        <dbReference type="EC" id="5.2.1.8"/>
    </reaction>
</comment>